<evidence type="ECO:0000256" key="1">
    <source>
        <dbReference type="SAM" id="MobiDB-lite"/>
    </source>
</evidence>
<evidence type="ECO:0000313" key="2">
    <source>
        <dbReference type="EMBL" id="QQP35053.1"/>
    </source>
</evidence>
<name>A0A7T8GNK7_CALRO</name>
<keyword evidence="3" id="KW-1185">Reference proteome</keyword>
<proteinExistence type="predicted"/>
<reference evidence="3" key="1">
    <citation type="submission" date="2021-01" db="EMBL/GenBank/DDBJ databases">
        <title>Caligus Genome Assembly.</title>
        <authorList>
            <person name="Gallardo-Escarate C."/>
        </authorList>
    </citation>
    <scope>NUCLEOTIDE SEQUENCE [LARGE SCALE GENOMIC DNA]</scope>
</reference>
<dbReference type="Proteomes" id="UP000595437">
    <property type="component" value="Chromosome 18"/>
</dbReference>
<gene>
    <name evidence="2" type="ORF">FKW44_023171</name>
</gene>
<feature type="non-terminal residue" evidence="2">
    <location>
        <position position="1"/>
    </location>
</feature>
<evidence type="ECO:0000313" key="3">
    <source>
        <dbReference type="Proteomes" id="UP000595437"/>
    </source>
</evidence>
<protein>
    <submittedName>
        <fullName evidence="2">Uncharacterized protein</fullName>
    </submittedName>
</protein>
<sequence length="58" mass="6044">VNDDSSIPSSITQGTSSSVSENTVFLGSNASSSGARSMDTVFQEANQSNKKNEPSYVV</sequence>
<feature type="compositionally biased region" description="Polar residues" evidence="1">
    <location>
        <begin position="21"/>
        <end position="35"/>
    </location>
</feature>
<dbReference type="EMBL" id="CP045907">
    <property type="protein sequence ID" value="QQP35053.1"/>
    <property type="molecule type" value="Genomic_DNA"/>
</dbReference>
<organism evidence="2 3">
    <name type="scientific">Caligus rogercresseyi</name>
    <name type="common">Sea louse</name>
    <dbReference type="NCBI Taxonomy" id="217165"/>
    <lineage>
        <taxon>Eukaryota</taxon>
        <taxon>Metazoa</taxon>
        <taxon>Ecdysozoa</taxon>
        <taxon>Arthropoda</taxon>
        <taxon>Crustacea</taxon>
        <taxon>Multicrustacea</taxon>
        <taxon>Hexanauplia</taxon>
        <taxon>Copepoda</taxon>
        <taxon>Siphonostomatoida</taxon>
        <taxon>Caligidae</taxon>
        <taxon>Caligus</taxon>
    </lineage>
</organism>
<feature type="region of interest" description="Disordered" evidence="1">
    <location>
        <begin position="1"/>
        <end position="58"/>
    </location>
</feature>
<dbReference type="AlphaFoldDB" id="A0A7T8GNK7"/>
<accession>A0A7T8GNK7</accession>
<feature type="compositionally biased region" description="Low complexity" evidence="1">
    <location>
        <begin position="1"/>
        <end position="20"/>
    </location>
</feature>